<dbReference type="InterPro" id="IPR002893">
    <property type="entry name" value="Znf_MYND"/>
</dbReference>
<keyword evidence="1" id="KW-0479">Metal-binding</keyword>
<keyword evidence="3" id="KW-0862">Zinc</keyword>
<reference evidence="7" key="1">
    <citation type="journal article" date="2012" name="Science">
        <title>The Paleozoic origin of enzymatic lignin decomposition reconstructed from 31 fungal genomes.</title>
        <authorList>
            <person name="Floudas D."/>
            <person name="Binder M."/>
            <person name="Riley R."/>
            <person name="Barry K."/>
            <person name="Blanchette R.A."/>
            <person name="Henrissat B."/>
            <person name="Martinez A.T."/>
            <person name="Otillar R."/>
            <person name="Spatafora J.W."/>
            <person name="Yadav J.S."/>
            <person name="Aerts A."/>
            <person name="Benoit I."/>
            <person name="Boyd A."/>
            <person name="Carlson A."/>
            <person name="Copeland A."/>
            <person name="Coutinho P.M."/>
            <person name="de Vries R.P."/>
            <person name="Ferreira P."/>
            <person name="Findley K."/>
            <person name="Foster B."/>
            <person name="Gaskell J."/>
            <person name="Glotzer D."/>
            <person name="Gorecki P."/>
            <person name="Heitman J."/>
            <person name="Hesse C."/>
            <person name="Hori C."/>
            <person name="Igarashi K."/>
            <person name="Jurgens J.A."/>
            <person name="Kallen N."/>
            <person name="Kersten P."/>
            <person name="Kohler A."/>
            <person name="Kuees U."/>
            <person name="Kumar T.K.A."/>
            <person name="Kuo A."/>
            <person name="LaButti K."/>
            <person name="Larrondo L.F."/>
            <person name="Lindquist E."/>
            <person name="Ling A."/>
            <person name="Lombard V."/>
            <person name="Lucas S."/>
            <person name="Lundell T."/>
            <person name="Martin R."/>
            <person name="McLaughlin D.J."/>
            <person name="Morgenstern I."/>
            <person name="Morin E."/>
            <person name="Murat C."/>
            <person name="Nagy L.G."/>
            <person name="Nolan M."/>
            <person name="Ohm R.A."/>
            <person name="Patyshakuliyeva A."/>
            <person name="Rokas A."/>
            <person name="Ruiz-Duenas F.J."/>
            <person name="Sabat G."/>
            <person name="Salamov A."/>
            <person name="Samejima M."/>
            <person name="Schmutz J."/>
            <person name="Slot J.C."/>
            <person name="St John F."/>
            <person name="Stenlid J."/>
            <person name="Sun H."/>
            <person name="Sun S."/>
            <person name="Syed K."/>
            <person name="Tsang A."/>
            <person name="Wiebenga A."/>
            <person name="Young D."/>
            <person name="Pisabarro A."/>
            <person name="Eastwood D.C."/>
            <person name="Martin F."/>
            <person name="Cullen D."/>
            <person name="Grigoriev I.V."/>
            <person name="Hibbett D.S."/>
        </authorList>
    </citation>
    <scope>NUCLEOTIDE SEQUENCE [LARGE SCALE GENOMIC DNA]</scope>
    <source>
        <strain evidence="7">RWD-64-598 SS2</strain>
    </source>
</reference>
<comment type="caution">
    <text evidence="6">The sequence shown here is derived from an EMBL/GenBank/DDBJ whole genome shotgun (WGS) entry which is preliminary data.</text>
</comment>
<evidence type="ECO:0000256" key="1">
    <source>
        <dbReference type="ARBA" id="ARBA00022723"/>
    </source>
</evidence>
<dbReference type="AlphaFoldDB" id="A0A5M3M7B4"/>
<proteinExistence type="predicted"/>
<gene>
    <name evidence="6" type="ORF">CONPUDRAFT_147299</name>
</gene>
<keyword evidence="7" id="KW-1185">Reference proteome</keyword>
<accession>A0A5M3M7B4</accession>
<keyword evidence="2 4" id="KW-0863">Zinc-finger</keyword>
<dbReference type="OMA" id="TEIWRND"/>
<sequence length="263" mass="29239">MTSLFSDAEIQAVLHVTPDSLAEYSGIIDVPDNNQTDEVKAMFLDRQIAILQRQQHTESEKLYCAFAAKYLPEAVAAFKAQLEAYCPPMVVINVVTTTPYFIRFSRLPGGRDLAAIMASKVAAIPLDRTDIQEDIAAAIGQFLATLLAVQGVESVSGEDREKVLKLFRKWSNKFSGSFAEETLGRCIDGFEGESIMQQMMAGMREMLSKPVEECGAPRCEKRHDPGTTNLMQCGKCKTAVYCSPQHQKLAWKKHKQLCYPTAF</sequence>
<dbReference type="Gene3D" id="6.10.140.2220">
    <property type="match status" value="1"/>
</dbReference>
<feature type="domain" description="MYND-type" evidence="5">
    <location>
        <begin position="216"/>
        <end position="258"/>
    </location>
</feature>
<dbReference type="OrthoDB" id="432970at2759"/>
<protein>
    <recommendedName>
        <fullName evidence="5">MYND-type domain-containing protein</fullName>
    </recommendedName>
</protein>
<evidence type="ECO:0000313" key="7">
    <source>
        <dbReference type="Proteomes" id="UP000053558"/>
    </source>
</evidence>
<organism evidence="6 7">
    <name type="scientific">Coniophora puteana (strain RWD-64-598)</name>
    <name type="common">Brown rot fungus</name>
    <dbReference type="NCBI Taxonomy" id="741705"/>
    <lineage>
        <taxon>Eukaryota</taxon>
        <taxon>Fungi</taxon>
        <taxon>Dikarya</taxon>
        <taxon>Basidiomycota</taxon>
        <taxon>Agaricomycotina</taxon>
        <taxon>Agaricomycetes</taxon>
        <taxon>Agaricomycetidae</taxon>
        <taxon>Boletales</taxon>
        <taxon>Coniophorineae</taxon>
        <taxon>Coniophoraceae</taxon>
        <taxon>Coniophora</taxon>
    </lineage>
</organism>
<dbReference type="PROSITE" id="PS50865">
    <property type="entry name" value="ZF_MYND_2"/>
    <property type="match status" value="1"/>
</dbReference>
<dbReference type="SUPFAM" id="SSF144232">
    <property type="entry name" value="HIT/MYND zinc finger-like"/>
    <property type="match status" value="1"/>
</dbReference>
<dbReference type="GO" id="GO:0008270">
    <property type="term" value="F:zinc ion binding"/>
    <property type="evidence" value="ECO:0007669"/>
    <property type="project" value="UniProtKB-KW"/>
</dbReference>
<evidence type="ECO:0000259" key="5">
    <source>
        <dbReference type="PROSITE" id="PS50865"/>
    </source>
</evidence>
<dbReference type="Pfam" id="PF01753">
    <property type="entry name" value="zf-MYND"/>
    <property type="match status" value="1"/>
</dbReference>
<dbReference type="Proteomes" id="UP000053558">
    <property type="component" value="Unassembled WGS sequence"/>
</dbReference>
<dbReference type="EMBL" id="JH711589">
    <property type="protein sequence ID" value="EIW75128.1"/>
    <property type="molecule type" value="Genomic_DNA"/>
</dbReference>
<evidence type="ECO:0000256" key="3">
    <source>
        <dbReference type="ARBA" id="ARBA00022833"/>
    </source>
</evidence>
<dbReference type="KEGG" id="cput:CONPUDRAFT_147299"/>
<evidence type="ECO:0000256" key="2">
    <source>
        <dbReference type="ARBA" id="ARBA00022771"/>
    </source>
</evidence>
<dbReference type="GeneID" id="19202308"/>
<evidence type="ECO:0000256" key="4">
    <source>
        <dbReference type="PROSITE-ProRule" id="PRU00134"/>
    </source>
</evidence>
<evidence type="ECO:0000313" key="6">
    <source>
        <dbReference type="EMBL" id="EIW75128.1"/>
    </source>
</evidence>
<name>A0A5M3M7B4_CONPW</name>
<dbReference type="RefSeq" id="XP_007774559.1">
    <property type="nucleotide sequence ID" value="XM_007776369.1"/>
</dbReference>